<keyword evidence="5 9" id="KW-0378">Hydrolase</keyword>
<evidence type="ECO:0000256" key="7">
    <source>
        <dbReference type="ARBA" id="ARBA00023315"/>
    </source>
</evidence>
<evidence type="ECO:0000256" key="9">
    <source>
        <dbReference type="RuleBase" id="RU368036"/>
    </source>
</evidence>
<dbReference type="EMBL" id="JBHTBY010000001">
    <property type="protein sequence ID" value="MFC7319785.1"/>
    <property type="molecule type" value="Genomic_DNA"/>
</dbReference>
<organism evidence="12 13">
    <name type="scientific">Halobacillus campisalis</name>
    <dbReference type="NCBI Taxonomy" id="435909"/>
    <lineage>
        <taxon>Bacteria</taxon>
        <taxon>Bacillati</taxon>
        <taxon>Bacillota</taxon>
        <taxon>Bacilli</taxon>
        <taxon>Bacillales</taxon>
        <taxon>Bacillaceae</taxon>
        <taxon>Halobacillus</taxon>
    </lineage>
</organism>
<accession>A0ABW2JZA8</accession>
<dbReference type="EC" id="3.4.19.13" evidence="9"/>
<comment type="pathway">
    <text evidence="9">Sulfur metabolism; glutathione metabolism.</text>
</comment>
<evidence type="ECO:0000256" key="2">
    <source>
        <dbReference type="ARBA" id="ARBA00001089"/>
    </source>
</evidence>
<dbReference type="InterPro" id="IPR051792">
    <property type="entry name" value="GGT_bact"/>
</dbReference>
<comment type="caution">
    <text evidence="12">The sequence shown here is derived from an EMBL/GenBank/DDBJ whole genome shotgun (WGS) entry which is preliminary data.</text>
</comment>
<comment type="catalytic activity">
    <reaction evidence="2 9">
        <text>glutathione + H2O = L-cysteinylglycine + L-glutamate</text>
        <dbReference type="Rhea" id="RHEA:28807"/>
        <dbReference type="ChEBI" id="CHEBI:15377"/>
        <dbReference type="ChEBI" id="CHEBI:29985"/>
        <dbReference type="ChEBI" id="CHEBI:57925"/>
        <dbReference type="ChEBI" id="CHEBI:61694"/>
        <dbReference type="EC" id="3.4.19.13"/>
    </reaction>
</comment>
<reference evidence="13" key="1">
    <citation type="journal article" date="2019" name="Int. J. Syst. Evol. Microbiol.">
        <title>The Global Catalogue of Microorganisms (GCM) 10K type strain sequencing project: providing services to taxonomists for standard genome sequencing and annotation.</title>
        <authorList>
            <consortium name="The Broad Institute Genomics Platform"/>
            <consortium name="The Broad Institute Genome Sequencing Center for Infectious Disease"/>
            <person name="Wu L."/>
            <person name="Ma J."/>
        </authorList>
    </citation>
    <scope>NUCLEOTIDE SEQUENCE [LARGE SCALE GENOMIC DNA]</scope>
    <source>
        <strain evidence="13">CCUG 73951</strain>
    </source>
</reference>
<comment type="subunit">
    <text evidence="9">This enzyme consists of two polypeptide chains, which are synthesized in precursor form from a single polypeptide.</text>
</comment>
<evidence type="ECO:0000256" key="5">
    <source>
        <dbReference type="ARBA" id="ARBA00022801"/>
    </source>
</evidence>
<feature type="region of interest" description="Disordered" evidence="10">
    <location>
        <begin position="565"/>
        <end position="587"/>
    </location>
</feature>
<dbReference type="Proteomes" id="UP001596494">
    <property type="component" value="Unassembled WGS sequence"/>
</dbReference>
<keyword evidence="6 9" id="KW-0865">Zymogen</keyword>
<dbReference type="SUPFAM" id="SSF56235">
    <property type="entry name" value="N-terminal nucleophile aminohydrolases (Ntn hydrolases)"/>
    <property type="match status" value="1"/>
</dbReference>
<evidence type="ECO:0000313" key="13">
    <source>
        <dbReference type="Proteomes" id="UP001596494"/>
    </source>
</evidence>
<keyword evidence="9" id="KW-0317">Glutathione biosynthesis</keyword>
<dbReference type="PANTHER" id="PTHR43199:SF1">
    <property type="entry name" value="GLUTATHIONE HYDROLASE PROENZYME"/>
    <property type="match status" value="1"/>
</dbReference>
<dbReference type="InterPro" id="IPR000101">
    <property type="entry name" value="GGT_peptidase"/>
</dbReference>
<dbReference type="RefSeq" id="WP_390216118.1">
    <property type="nucleotide sequence ID" value="NZ_JAPVRC010000003.1"/>
</dbReference>
<dbReference type="InterPro" id="IPR043137">
    <property type="entry name" value="GGT_ssub_C"/>
</dbReference>
<dbReference type="InterPro" id="IPR029055">
    <property type="entry name" value="Ntn_hydrolases_N"/>
</dbReference>
<feature type="chain" id="PRO_5045811024" description="Glutathione hydrolase proenzyme" evidence="11">
    <location>
        <begin position="30"/>
        <end position="587"/>
    </location>
</feature>
<dbReference type="EC" id="2.3.2.2" evidence="9"/>
<evidence type="ECO:0000256" key="6">
    <source>
        <dbReference type="ARBA" id="ARBA00023145"/>
    </source>
</evidence>
<evidence type="ECO:0000313" key="12">
    <source>
        <dbReference type="EMBL" id="MFC7319785.1"/>
    </source>
</evidence>
<proteinExistence type="inferred from homology"/>
<keyword evidence="11" id="KW-0732">Signal</keyword>
<keyword evidence="7 9" id="KW-0012">Acyltransferase</keyword>
<dbReference type="Gene3D" id="3.60.20.40">
    <property type="match status" value="1"/>
</dbReference>
<evidence type="ECO:0000256" key="10">
    <source>
        <dbReference type="SAM" id="MobiDB-lite"/>
    </source>
</evidence>
<protein>
    <recommendedName>
        <fullName evidence="9">Glutathione hydrolase proenzyme</fullName>
        <ecNumber evidence="9">2.3.2.2</ecNumber>
        <ecNumber evidence="9">3.4.19.13</ecNumber>
    </recommendedName>
    <component>
        <recommendedName>
            <fullName evidence="9">Glutathione hydrolase large chain</fullName>
        </recommendedName>
    </component>
    <component>
        <recommendedName>
            <fullName evidence="9">Glutathione hydrolase small chain</fullName>
        </recommendedName>
    </component>
</protein>
<dbReference type="InterPro" id="IPR055262">
    <property type="entry name" value="GGT_CS"/>
</dbReference>
<dbReference type="Pfam" id="PF01019">
    <property type="entry name" value="G_glu_transpept"/>
    <property type="match status" value="1"/>
</dbReference>
<evidence type="ECO:0000256" key="1">
    <source>
        <dbReference type="ARBA" id="ARBA00001049"/>
    </source>
</evidence>
<sequence length="587" mass="63687">MNVKRRQIWSLIVLAVLLFTTALPGGAFAKGAPHYSDDEVAYGEEGMVATAHPAATEIGAEVLRKGGTAMDAAIAIQLALNVAEPMMSGIGGGGFMMVYEAEEDDVSIIDSRERAPAGAEPDMFLDENGEVIPFSERHITGDAVGVPGTLKGLMTAYDEWGTRPFNQLINPAIKLAHKGVEVNSVLAEAIDDNQYELSRSAAKDVFLPGGEPLQEGDKLVQKDLADTFKLIRKDGLDAFYGGEIGQALADTVQDFGGTMTSDDLENYQLTIDEPVTGTYRGYEIASMPPPSSGGLTVLQMLKMLEGFDLSEYDVKSPEKYHLMAEAMHLAYADRNAYIGDTQFVDVPMEGMLNEEYLAERASLIEMGQANENVEPGDPWDYQDGELDTAVSSDDDREIGETTHFSVADKWGNHVSYTTTIEQVFGSGIMVPEYGFMLNNELTDFNAVPGGPNQVEPDKRPMSSMTPTMVFKDGEPYLSLGSPGGPTIITSVFQTLVNVIDYDMPLKDAIEEPRIYSASYPQIRWEDGIPDDVRATMEDWGHQWQSSPGEIGNVQAVRVLEDGSYEGAADSSRAGTAIGLDKTAGKNK</sequence>
<dbReference type="PRINTS" id="PR01210">
    <property type="entry name" value="GGTRANSPTASE"/>
</dbReference>
<comment type="catalytic activity">
    <reaction evidence="1 9">
        <text>an S-substituted glutathione + H2O = an S-substituted L-cysteinylglycine + L-glutamate</text>
        <dbReference type="Rhea" id="RHEA:59468"/>
        <dbReference type="ChEBI" id="CHEBI:15377"/>
        <dbReference type="ChEBI" id="CHEBI:29985"/>
        <dbReference type="ChEBI" id="CHEBI:90779"/>
        <dbReference type="ChEBI" id="CHEBI:143103"/>
        <dbReference type="EC" id="3.4.19.13"/>
    </reaction>
</comment>
<evidence type="ECO:0000256" key="11">
    <source>
        <dbReference type="SAM" id="SignalP"/>
    </source>
</evidence>
<evidence type="ECO:0000256" key="4">
    <source>
        <dbReference type="ARBA" id="ARBA00022679"/>
    </source>
</evidence>
<comment type="similarity">
    <text evidence="3 9">Belongs to the gamma-glutamyltransferase family.</text>
</comment>
<evidence type="ECO:0000256" key="8">
    <source>
        <dbReference type="ARBA" id="ARBA00047417"/>
    </source>
</evidence>
<gene>
    <name evidence="12" type="primary">ggt</name>
    <name evidence="12" type="ORF">ACFQMN_02650</name>
</gene>
<evidence type="ECO:0000256" key="3">
    <source>
        <dbReference type="ARBA" id="ARBA00009381"/>
    </source>
</evidence>
<keyword evidence="13" id="KW-1185">Reference proteome</keyword>
<feature type="signal peptide" evidence="11">
    <location>
        <begin position="1"/>
        <end position="29"/>
    </location>
</feature>
<comment type="catalytic activity">
    <reaction evidence="8 9">
        <text>an N-terminal (5-L-glutamyl)-[peptide] + an alpha-amino acid = 5-L-glutamyl amino acid + an N-terminal L-alpha-aminoacyl-[peptide]</text>
        <dbReference type="Rhea" id="RHEA:23904"/>
        <dbReference type="Rhea" id="RHEA-COMP:9780"/>
        <dbReference type="Rhea" id="RHEA-COMP:9795"/>
        <dbReference type="ChEBI" id="CHEBI:77644"/>
        <dbReference type="ChEBI" id="CHEBI:78597"/>
        <dbReference type="ChEBI" id="CHEBI:78599"/>
        <dbReference type="ChEBI" id="CHEBI:78608"/>
        <dbReference type="EC" id="2.3.2.2"/>
    </reaction>
</comment>
<name>A0ABW2JZA8_9BACI</name>
<dbReference type="PROSITE" id="PS00462">
    <property type="entry name" value="G_GLU_TRANSPEPTIDASE"/>
    <property type="match status" value="1"/>
</dbReference>
<dbReference type="NCBIfam" id="TIGR00066">
    <property type="entry name" value="g_glut_trans"/>
    <property type="match status" value="1"/>
</dbReference>
<keyword evidence="4 9" id="KW-0808">Transferase</keyword>
<dbReference type="PANTHER" id="PTHR43199">
    <property type="entry name" value="GLUTATHIONE HYDROLASE"/>
    <property type="match status" value="1"/>
</dbReference>
<dbReference type="GO" id="GO:0103068">
    <property type="term" value="F:leukotriene C4 gamma-glutamyl transferase activity"/>
    <property type="evidence" value="ECO:0007669"/>
    <property type="project" value="UniProtKB-EC"/>
</dbReference>
<dbReference type="Gene3D" id="1.10.246.130">
    <property type="match status" value="1"/>
</dbReference>
<dbReference type="InterPro" id="IPR043138">
    <property type="entry name" value="GGT_lsub"/>
</dbReference>
<comment type="PTM">
    <text evidence="9">Cleaved by autocatalysis into a large and a small subunit.</text>
</comment>